<gene>
    <name evidence="14" type="primary">LOC114438771</name>
</gene>
<comment type="subcellular location">
    <subcellularLocation>
        <location evidence="1">Golgi apparatus</location>
        <location evidence="1">trans-Golgi network</location>
    </subcellularLocation>
</comment>
<dbReference type="AlphaFoldDB" id="A0A6P7IW14"/>
<feature type="compositionally biased region" description="Low complexity" evidence="11">
    <location>
        <begin position="1"/>
        <end position="18"/>
    </location>
</feature>
<evidence type="ECO:0000256" key="10">
    <source>
        <dbReference type="ARBA" id="ARBA00063265"/>
    </source>
</evidence>
<name>A0A6P7IW14_9TELE</name>
<evidence type="ECO:0000256" key="1">
    <source>
        <dbReference type="ARBA" id="ARBA00004601"/>
    </source>
</evidence>
<feature type="compositionally biased region" description="Basic and acidic residues" evidence="11">
    <location>
        <begin position="19"/>
        <end position="29"/>
    </location>
</feature>
<dbReference type="Gene3D" id="6.10.250.860">
    <property type="match status" value="1"/>
</dbReference>
<evidence type="ECO:0000256" key="9">
    <source>
        <dbReference type="ARBA" id="ARBA00058043"/>
    </source>
</evidence>
<comment type="function">
    <text evidence="9">Acts as a component of the GARP complex that is involved in retrograde transport from early and late endosomes to the trans-Golgi network (TGN). The GARP complex is required for the maintenance of the cycling of mannose 6-phosphate receptors between the TGN and endosomes, this cycling is necessary for proper lysosomal sorting of acid hydrolases such as CTSD. Within the GARP complex, required to tether the complex to the TGN. Not involved in endocytic recycling.</text>
</comment>
<feature type="domain" description="Vacuolar protein sorting-associated protein 54 C-terminal" evidence="12">
    <location>
        <begin position="751"/>
        <end position="880"/>
    </location>
</feature>
<evidence type="ECO:0000256" key="2">
    <source>
        <dbReference type="ARBA" id="ARBA00009150"/>
    </source>
</evidence>
<dbReference type="Proteomes" id="UP000515145">
    <property type="component" value="Chromosome 1"/>
</dbReference>
<evidence type="ECO:0000256" key="7">
    <source>
        <dbReference type="ARBA" id="ARBA00023034"/>
    </source>
</evidence>
<reference evidence="14" key="1">
    <citation type="submission" date="2025-08" db="UniProtKB">
        <authorList>
            <consortium name="RefSeq"/>
        </authorList>
    </citation>
    <scope>IDENTIFICATION</scope>
</reference>
<dbReference type="GO" id="GO:0006896">
    <property type="term" value="P:Golgi to vacuole transport"/>
    <property type="evidence" value="ECO:0007669"/>
    <property type="project" value="TreeGrafter"/>
</dbReference>
<organism evidence="13 14">
    <name type="scientific">Parambassis ranga</name>
    <name type="common">Indian glassy fish</name>
    <dbReference type="NCBI Taxonomy" id="210632"/>
    <lineage>
        <taxon>Eukaryota</taxon>
        <taxon>Metazoa</taxon>
        <taxon>Chordata</taxon>
        <taxon>Craniata</taxon>
        <taxon>Vertebrata</taxon>
        <taxon>Euteleostomi</taxon>
        <taxon>Actinopterygii</taxon>
        <taxon>Neopterygii</taxon>
        <taxon>Teleostei</taxon>
        <taxon>Neoteleostei</taxon>
        <taxon>Acanthomorphata</taxon>
        <taxon>Ovalentaria</taxon>
        <taxon>Ambassidae</taxon>
        <taxon>Parambassis</taxon>
    </lineage>
</organism>
<evidence type="ECO:0000256" key="5">
    <source>
        <dbReference type="ARBA" id="ARBA00022553"/>
    </source>
</evidence>
<dbReference type="FunFam" id="1.20.1280.130:FF:000001">
    <property type="entry name" value="Vacuolar protein sorting-associated protein 54"/>
    <property type="match status" value="1"/>
</dbReference>
<dbReference type="InterPro" id="IPR012501">
    <property type="entry name" value="Vps54_C"/>
</dbReference>
<keyword evidence="5" id="KW-0597">Phosphoprotein</keyword>
<evidence type="ECO:0000259" key="12">
    <source>
        <dbReference type="Pfam" id="PF07928"/>
    </source>
</evidence>
<dbReference type="Gene3D" id="1.20.1280.130">
    <property type="match status" value="1"/>
</dbReference>
<dbReference type="GO" id="GO:0019905">
    <property type="term" value="F:syntaxin binding"/>
    <property type="evidence" value="ECO:0007669"/>
    <property type="project" value="TreeGrafter"/>
</dbReference>
<dbReference type="GO" id="GO:0042147">
    <property type="term" value="P:retrograde transport, endosome to Golgi"/>
    <property type="evidence" value="ECO:0007669"/>
    <property type="project" value="InterPro"/>
</dbReference>
<dbReference type="GO" id="GO:0000938">
    <property type="term" value="C:GARP complex"/>
    <property type="evidence" value="ECO:0007669"/>
    <property type="project" value="InterPro"/>
</dbReference>
<dbReference type="PANTHER" id="PTHR12965:SF0">
    <property type="entry name" value="VACUOLAR PROTEIN SORTING-ASSOCIATED PROTEIN 54"/>
    <property type="match status" value="1"/>
</dbReference>
<sequence>MASSHSSSPVPRPGSGSREGIHHKERDPSPPRCRPMRSLPDVCPKEPTGEGRGLCNGPSVVAEHDRWTVYSSKVNLPAALNDPRLAKRESDFFTKTWGLDFAETEVMPSFYLPNITRENFGPYLQEMAQRERIHERCKMICPNKDDVDAVSSITTNHEKSRAELEQVPKIFMKPDFALEDPATFNAVLPWSHFNSAGGKSSRDVASSKLLQEKLSHYLDVVEVSIARQISLRSEAFFHAMSSQHELQDRLQETQRAVAVLRGRTAAIDRVMCQGPLQALRTALTRKNCVKLHNKLKLMAAVHQTQPTVQLLLSTSEFVGALELIATTKEVLQQELQGIHSFRHLGSQLCELEKLIDKMMVEDFSMYARSDLNRSLKDEPQILEKVHKTNTASQKERLESLVFGLLRQRKLDFLDIYSDEMILAAKAIVTQCVAESVVHIEEIDTEVITKLVDQMRLMMFPQWFELLKNVFESFLLFLQRIKITLNVIKNVVLEVLDSNQKNRLLEEASSTASRQEAAQSQSLLQGEAELAYLTHEGLFISDALNEARQQQVALAAQEQSSAVGSRTQQSRMETVSSDSASGTTEMAVSREQSFMSGENMMPSDLELNRVVNNIQELLYTASDVSHDRCVKVLTARAKDGSLERLSSAEFVCLSQAVESFAKDTEELCGRRSVSLRGALQSQANRFVHRFHEERKTKLSLLLDNERWKQAEVPAEFQDLVNSIADGRITLPERKAAGPDDRKPTEFLLVNGQKYAVVGTVLLLIRIFLEYCQCVNDIPSIATDMLTRLSDLLKHFNSRSCQLVLGAGALQVVGLKTITTKNLALASRCLQLVVHYIPIIRIHFETKLQPKQFSVLRHFDHITKDYNDHIAEISAKLVAIMDSLFEKVLSKYEVKAPMPSACFRNVCKQMAKMHEAIYELLPEEQTQMLFLRINASYKLHLKRQLARLGVVNDGGPQHGLVVVDVAFYTENVQALKSLERLDLNMAEIWEQKR</sequence>
<feature type="region of interest" description="Disordered" evidence="11">
    <location>
        <begin position="562"/>
        <end position="586"/>
    </location>
</feature>
<dbReference type="InParanoid" id="A0A6P7IW14"/>
<evidence type="ECO:0000256" key="3">
    <source>
        <dbReference type="ARBA" id="ARBA00017665"/>
    </source>
</evidence>
<dbReference type="OrthoDB" id="10259024at2759"/>
<evidence type="ECO:0000313" key="13">
    <source>
        <dbReference type="Proteomes" id="UP000515145"/>
    </source>
</evidence>
<evidence type="ECO:0000256" key="4">
    <source>
        <dbReference type="ARBA" id="ARBA00022448"/>
    </source>
</evidence>
<comment type="subunit">
    <text evidence="10">Component of the Golgi-associated retrograde protein (GARP) complex, also called VFT (VPS fifty-three) complex, composed of VPS51, VPS52, VPS53 and VPS54. EIPR1 interacts with GARP complex and mediates its recruitment to the trans-Golgi network. Interacts with VPS51 in an EIPR1-independent manner.</text>
</comment>
<keyword evidence="4" id="KW-0813">Transport</keyword>
<dbReference type="PANTHER" id="PTHR12965">
    <property type="entry name" value="VACUOLAR PROTEIN SORTING 54"/>
    <property type="match status" value="1"/>
</dbReference>
<evidence type="ECO:0000256" key="8">
    <source>
        <dbReference type="ARBA" id="ARBA00023054"/>
    </source>
</evidence>
<keyword evidence="8" id="KW-0175">Coiled coil</keyword>
<accession>A0A6P7IW14</accession>
<dbReference type="InterPro" id="IPR039745">
    <property type="entry name" value="Vps54"/>
</dbReference>
<dbReference type="RefSeq" id="XP_028266119.1">
    <property type="nucleotide sequence ID" value="XM_028410318.1"/>
</dbReference>
<evidence type="ECO:0000256" key="11">
    <source>
        <dbReference type="SAM" id="MobiDB-lite"/>
    </source>
</evidence>
<proteinExistence type="inferred from homology"/>
<dbReference type="Pfam" id="PF07928">
    <property type="entry name" value="Vps54"/>
    <property type="match status" value="1"/>
</dbReference>
<keyword evidence="7" id="KW-0333">Golgi apparatus</keyword>
<protein>
    <recommendedName>
        <fullName evidence="3">Vacuolar protein sorting-associated protein 54</fullName>
    </recommendedName>
</protein>
<dbReference type="GeneID" id="114438771"/>
<keyword evidence="6" id="KW-0653">Protein transport</keyword>
<comment type="similarity">
    <text evidence="2">Belongs to the VPS54 family.</text>
</comment>
<dbReference type="GO" id="GO:0005829">
    <property type="term" value="C:cytosol"/>
    <property type="evidence" value="ECO:0007669"/>
    <property type="project" value="GOC"/>
</dbReference>
<feature type="region of interest" description="Disordered" evidence="11">
    <location>
        <begin position="1"/>
        <end position="57"/>
    </location>
</feature>
<evidence type="ECO:0000313" key="14">
    <source>
        <dbReference type="RefSeq" id="XP_028266119.1"/>
    </source>
</evidence>
<dbReference type="GO" id="GO:0015031">
    <property type="term" value="P:protein transport"/>
    <property type="evidence" value="ECO:0007669"/>
    <property type="project" value="UniProtKB-KW"/>
</dbReference>
<evidence type="ECO:0000256" key="6">
    <source>
        <dbReference type="ARBA" id="ARBA00022927"/>
    </source>
</evidence>
<keyword evidence="13" id="KW-1185">Reference proteome</keyword>